<dbReference type="eggNOG" id="ENOG502Z8F9">
    <property type="taxonomic scope" value="Bacteria"/>
</dbReference>
<dbReference type="EMBL" id="JPFK01000009">
    <property type="protein sequence ID" value="KFB00208.1"/>
    <property type="molecule type" value="Genomic_DNA"/>
</dbReference>
<keyword evidence="2" id="KW-1185">Reference proteome</keyword>
<dbReference type="RefSeq" id="WP_036123988.1">
    <property type="nucleotide sequence ID" value="NZ_BMET01000003.1"/>
</dbReference>
<dbReference type="Proteomes" id="UP000028521">
    <property type="component" value="Unassembled WGS sequence"/>
</dbReference>
<evidence type="ECO:0000313" key="2">
    <source>
        <dbReference type="Proteomes" id="UP000028521"/>
    </source>
</evidence>
<comment type="caution">
    <text evidence="1">The sequence shown here is derived from an EMBL/GenBank/DDBJ whole genome shotgun (WGS) entry which is preliminary data.</text>
</comment>
<sequence length="251" mass="27128">MAKQTGIIKLKGTIGGISFYKTTDGHLAREKGGVDGNRIANDPAFQRTRENGSEFGRAGKGGKVLRNAIRILLQNAKDKRVVSRLTKTLVAITKTDTTNERGSRTLQDGNLSLLENFEFNLNGKLGTTLFTPFTNAFDRVSGDAIVNLDAFSPTVRIAAPTGTTHFKVVMGASELDFENETSTFENDETTILPYTADDTAVIALTASLTANSTLPVVQVLGIEFYQEVNGQMYELKNGAYNALAVVIVDTP</sequence>
<name>A0A084THM2_9FLAO</name>
<organism evidence="1 2">
    <name type="scientific">Mangrovimonas yunxiaonensis</name>
    <dbReference type="NCBI Taxonomy" id="1197477"/>
    <lineage>
        <taxon>Bacteria</taxon>
        <taxon>Pseudomonadati</taxon>
        <taxon>Bacteroidota</taxon>
        <taxon>Flavobacteriia</taxon>
        <taxon>Flavobacteriales</taxon>
        <taxon>Flavobacteriaceae</taxon>
        <taxon>Mangrovimonas</taxon>
    </lineage>
</organism>
<gene>
    <name evidence="1" type="ORF">IA57_12335</name>
</gene>
<accession>A0A084THM2</accession>
<reference evidence="1 2" key="1">
    <citation type="journal article" date="2014" name="Genome Announc.">
        <title>Draft Genome Sequence of the Algicidal Bacterium Mangrovimonas yunxiaonensis Strain LY01.</title>
        <authorList>
            <person name="Li Y."/>
            <person name="Zhu H."/>
            <person name="Li C."/>
            <person name="Zhang H."/>
            <person name="Chen Z."/>
            <person name="Zheng W."/>
            <person name="Xu H."/>
            <person name="Zheng T."/>
        </authorList>
    </citation>
    <scope>NUCLEOTIDE SEQUENCE [LARGE SCALE GENOMIC DNA]</scope>
    <source>
        <strain evidence="1 2">LY01</strain>
    </source>
</reference>
<dbReference type="AlphaFoldDB" id="A0A084THM2"/>
<proteinExistence type="predicted"/>
<dbReference type="STRING" id="1197477.IA57_12335"/>
<evidence type="ECO:0000313" key="1">
    <source>
        <dbReference type="EMBL" id="KFB00208.1"/>
    </source>
</evidence>
<protein>
    <submittedName>
        <fullName evidence="1">Uncharacterized protein</fullName>
    </submittedName>
</protein>
<dbReference type="OrthoDB" id="645138at2"/>
<reference evidence="2" key="2">
    <citation type="submission" date="2014-07" db="EMBL/GenBank/DDBJ databases">
        <title>Genome sequence of Mangrovimonas yunxiaonensis.</title>
        <authorList>
            <person name="Li Y."/>
            <person name="Zheng T."/>
        </authorList>
    </citation>
    <scope>NUCLEOTIDE SEQUENCE [LARGE SCALE GENOMIC DNA]</scope>
    <source>
        <strain evidence="2">LY01</strain>
    </source>
</reference>